<evidence type="ECO:0000313" key="1">
    <source>
        <dbReference type="EMBL" id="KAF0028437.1"/>
    </source>
</evidence>
<protein>
    <submittedName>
        <fullName evidence="1">Uncharacterized protein</fullName>
    </submittedName>
</protein>
<evidence type="ECO:0000313" key="2">
    <source>
        <dbReference type="Proteomes" id="UP000438429"/>
    </source>
</evidence>
<name>A0A6A4S5X3_SCOMX</name>
<proteinExistence type="predicted"/>
<dbReference type="EMBL" id="VEVO01000017">
    <property type="protein sequence ID" value="KAF0028437.1"/>
    <property type="molecule type" value="Genomic_DNA"/>
</dbReference>
<dbReference type="AlphaFoldDB" id="A0A6A4S5X3"/>
<dbReference type="Proteomes" id="UP000438429">
    <property type="component" value="Unassembled WGS sequence"/>
</dbReference>
<gene>
    <name evidence="1" type="ORF">F2P81_019524</name>
</gene>
<comment type="caution">
    <text evidence="1">The sequence shown here is derived from an EMBL/GenBank/DDBJ whole genome shotgun (WGS) entry which is preliminary data.</text>
</comment>
<reference evidence="1 2" key="1">
    <citation type="submission" date="2019-06" db="EMBL/GenBank/DDBJ databases">
        <title>Draft genomes of female and male turbot (Scophthalmus maximus).</title>
        <authorList>
            <person name="Xu H."/>
            <person name="Xu X.-W."/>
            <person name="Shao C."/>
            <person name="Chen S."/>
        </authorList>
    </citation>
    <scope>NUCLEOTIDE SEQUENCE [LARGE SCALE GENOMIC DNA]</scope>
    <source>
        <strain evidence="1">Ysfricsl-2016a</strain>
        <tissue evidence="1">Blood</tissue>
    </source>
</reference>
<sequence length="138" mass="15996">MRHLIALPESDFFRALRLLTRQRSARPQILRLTRFICSVTQESIRVVVTSIYGETRGQNESKRCSRYLPQKKERHSGAQCSLQQQGTECDSNKSHALYDIMAFTRVHNLYNAVIFLQRPTGDFLKAVLRVFNGEFYGI</sequence>
<organism evidence="1 2">
    <name type="scientific">Scophthalmus maximus</name>
    <name type="common">Turbot</name>
    <name type="synonym">Psetta maxima</name>
    <dbReference type="NCBI Taxonomy" id="52904"/>
    <lineage>
        <taxon>Eukaryota</taxon>
        <taxon>Metazoa</taxon>
        <taxon>Chordata</taxon>
        <taxon>Craniata</taxon>
        <taxon>Vertebrata</taxon>
        <taxon>Euteleostomi</taxon>
        <taxon>Actinopterygii</taxon>
        <taxon>Neopterygii</taxon>
        <taxon>Teleostei</taxon>
        <taxon>Neoteleostei</taxon>
        <taxon>Acanthomorphata</taxon>
        <taxon>Carangaria</taxon>
        <taxon>Pleuronectiformes</taxon>
        <taxon>Pleuronectoidei</taxon>
        <taxon>Scophthalmidae</taxon>
        <taxon>Scophthalmus</taxon>
    </lineage>
</organism>
<accession>A0A6A4S5X3</accession>